<dbReference type="InterPro" id="IPR005467">
    <property type="entry name" value="His_kinase_dom"/>
</dbReference>
<dbReference type="PRINTS" id="PR00344">
    <property type="entry name" value="BCTRLSENSOR"/>
</dbReference>
<dbReference type="Proteomes" id="UP000240912">
    <property type="component" value="Unassembled WGS sequence"/>
</dbReference>
<keyword evidence="4" id="KW-1133">Transmembrane helix</keyword>
<comment type="caution">
    <text evidence="7">The sequence shown here is derived from an EMBL/GenBank/DDBJ whole genome shotgun (WGS) entry which is preliminary data.</text>
</comment>
<dbReference type="OrthoDB" id="9809670at2"/>
<dbReference type="InterPro" id="IPR003594">
    <property type="entry name" value="HATPase_dom"/>
</dbReference>
<dbReference type="InterPro" id="IPR004358">
    <property type="entry name" value="Sig_transdc_His_kin-like_C"/>
</dbReference>
<keyword evidence="7" id="KW-0418">Kinase</keyword>
<dbReference type="InterPro" id="IPR036097">
    <property type="entry name" value="HisK_dim/P_sf"/>
</dbReference>
<dbReference type="Pfam" id="PF07494">
    <property type="entry name" value="Reg_prop"/>
    <property type="match status" value="3"/>
</dbReference>
<feature type="signal peptide" evidence="5">
    <location>
        <begin position="1"/>
        <end position="23"/>
    </location>
</feature>
<keyword evidence="8" id="KW-1185">Reference proteome</keyword>
<feature type="domain" description="Histidine kinase" evidence="6">
    <location>
        <begin position="837"/>
        <end position="1051"/>
    </location>
</feature>
<evidence type="ECO:0000313" key="7">
    <source>
        <dbReference type="EMBL" id="PST83753.1"/>
    </source>
</evidence>
<dbReference type="PANTHER" id="PTHR43547:SF2">
    <property type="entry name" value="HYBRID SIGNAL TRANSDUCTION HISTIDINE KINASE C"/>
    <property type="match status" value="1"/>
</dbReference>
<dbReference type="Pfam" id="PF00512">
    <property type="entry name" value="HisKA"/>
    <property type="match status" value="1"/>
</dbReference>
<dbReference type="SUPFAM" id="SSF55874">
    <property type="entry name" value="ATPase domain of HSP90 chaperone/DNA topoisomerase II/histidine kinase"/>
    <property type="match status" value="1"/>
</dbReference>
<dbReference type="InterPro" id="IPR015943">
    <property type="entry name" value="WD40/YVTN_repeat-like_dom_sf"/>
</dbReference>
<dbReference type="InterPro" id="IPR011110">
    <property type="entry name" value="Reg_prop"/>
</dbReference>
<keyword evidence="4" id="KW-0812">Transmembrane</keyword>
<feature type="transmembrane region" description="Helical" evidence="4">
    <location>
        <begin position="786"/>
        <end position="805"/>
    </location>
</feature>
<dbReference type="SMART" id="SM00387">
    <property type="entry name" value="HATPase_c"/>
    <property type="match status" value="1"/>
</dbReference>
<keyword evidence="4" id="KW-0472">Membrane</keyword>
<name>A0A2T3HMY2_9SPHI</name>
<evidence type="ECO:0000313" key="8">
    <source>
        <dbReference type="Proteomes" id="UP000240912"/>
    </source>
</evidence>
<dbReference type="SUPFAM" id="SSF63829">
    <property type="entry name" value="Calcium-dependent phosphotriesterase"/>
    <property type="match status" value="2"/>
</dbReference>
<dbReference type="Gene3D" id="2.130.10.10">
    <property type="entry name" value="YVTN repeat-like/Quinoprotein amine dehydrogenase"/>
    <property type="match status" value="2"/>
</dbReference>
<dbReference type="InterPro" id="IPR011123">
    <property type="entry name" value="Y_Y_Y"/>
</dbReference>
<dbReference type="Gene3D" id="1.10.287.130">
    <property type="match status" value="1"/>
</dbReference>
<dbReference type="SUPFAM" id="SSF47384">
    <property type="entry name" value="Homodimeric domain of signal transducing histidine kinase"/>
    <property type="match status" value="1"/>
</dbReference>
<keyword evidence="7" id="KW-0808">Transferase</keyword>
<dbReference type="EMBL" id="PYLS01000005">
    <property type="protein sequence ID" value="PST83753.1"/>
    <property type="molecule type" value="Genomic_DNA"/>
</dbReference>
<dbReference type="PANTHER" id="PTHR43547">
    <property type="entry name" value="TWO-COMPONENT HISTIDINE KINASE"/>
    <property type="match status" value="1"/>
</dbReference>
<evidence type="ECO:0000256" key="2">
    <source>
        <dbReference type="ARBA" id="ARBA00012438"/>
    </source>
</evidence>
<dbReference type="GO" id="GO:0000155">
    <property type="term" value="F:phosphorelay sensor kinase activity"/>
    <property type="evidence" value="ECO:0007669"/>
    <property type="project" value="InterPro"/>
</dbReference>
<evidence type="ECO:0000256" key="1">
    <source>
        <dbReference type="ARBA" id="ARBA00000085"/>
    </source>
</evidence>
<dbReference type="AlphaFoldDB" id="A0A2T3HMY2"/>
<keyword evidence="5" id="KW-0732">Signal</keyword>
<dbReference type="InterPro" id="IPR013783">
    <property type="entry name" value="Ig-like_fold"/>
</dbReference>
<dbReference type="FunFam" id="1.10.287.130:FF:000045">
    <property type="entry name" value="Two-component system sensor histidine kinase/response regulator"/>
    <property type="match status" value="1"/>
</dbReference>
<dbReference type="EC" id="2.7.13.3" evidence="2"/>
<evidence type="ECO:0000256" key="5">
    <source>
        <dbReference type="SAM" id="SignalP"/>
    </source>
</evidence>
<comment type="catalytic activity">
    <reaction evidence="1">
        <text>ATP + protein L-histidine = ADP + protein N-phospho-L-histidine.</text>
        <dbReference type="EC" id="2.7.13.3"/>
    </reaction>
</comment>
<keyword evidence="3" id="KW-0597">Phosphoprotein</keyword>
<dbReference type="InterPro" id="IPR003661">
    <property type="entry name" value="HisK_dim/P_dom"/>
</dbReference>
<dbReference type="SUPFAM" id="SSF101898">
    <property type="entry name" value="NHL repeat"/>
    <property type="match status" value="1"/>
</dbReference>
<feature type="chain" id="PRO_5015461882" description="histidine kinase" evidence="5">
    <location>
        <begin position="24"/>
        <end position="1066"/>
    </location>
</feature>
<dbReference type="CDD" id="cd00082">
    <property type="entry name" value="HisKA"/>
    <property type="match status" value="1"/>
</dbReference>
<dbReference type="CDD" id="cd00063">
    <property type="entry name" value="FN3"/>
    <property type="match status" value="1"/>
</dbReference>
<dbReference type="InterPro" id="IPR003961">
    <property type="entry name" value="FN3_dom"/>
</dbReference>
<evidence type="ECO:0000259" key="6">
    <source>
        <dbReference type="PROSITE" id="PS50109"/>
    </source>
</evidence>
<sequence>MFCTMRGLLLCLLVYLVMPFAGAKCFAQSYYFKRYGADDGLAHNSVTSILQDKKGFMWIGTRGGLNRFDGYSFKTYRDHENPYGHVGNTAVSALAEDRKGILWIGTGRGIFSYDPDREVFTRLPEAGLSNVNNLLVDQQNNLWFATGGYLFKYDQRSRKVTDLHTRAQCMAIDQRNNLWVGDNTGMLTYFDFKNRSRKSYTIVGSEFAPNLRSISSISLREDGTVLIGCYKQGLKSLNLRTGQIKTLPLYSDGRALIYVRDINRISANEYWIASESGIYVYNPVSRASTNLRTRADDPYSIADNAVYKVVQDDRGGIWVATFFGGLNYYSRENARFRKYYPLLGKNTISGHAVREICPDNDGHLWIGTEDAGLNKFNLQTKRFTAYVPGPKNGISYPNIHGLLAVGNELFIGPFFHGLEIMDTRTGRIRDRFRFVGPPEDNKSYFVLSIYMTHDSLVLLGTGLDGSGLFTYHPRHKTFKRVAGVPVNTHILAIREDHAGYVWAGSLGQGAFFYHPKTGKSGNIRFAAQHKAAPLNEFSVCGILEDSQKSLWFATEGGGLIRLSPDRKTIKKFTVKDGLPTNILYRILEDDSGHLWISSLKGLVCFDLRTEKIRTYNRSNGLITDQFNFGSAYRATDGMMYFGCVKGMVAFQPGELLSVETGPPLYVTGFQLDNHELVPQQQKGPLYRSIINTDTIVLQYNENNFSVEFSALDYHAAEATRYEYIMQGLDKNRTYLTRNRKAFFTDLSPGNYTFSVRARSNAGYWTSAERRLFIQVLPPFWKTNTAYLLYLAAGLLAVYFLTRYYHRYQERKHLGKLRLFEIEKEKEIYQAKIEFFTNIAHEIQTPMTLILAPVELMAEEAHEEETKKRLQMVERNARRLSDLTTQLLDFRQTEIDQFGLNFVETNINELLQEQALSFDEEARKNGITLTLRVPEPPVIAFADREALVKICLNLISNAIKYAAKAVSIELLSSVEPEGTFSICFLNDGKGIPPEYAERVFEPFFRLRTKEKPGTGIGLSLAKSLAELHNGTLILTSGETDKVTFKLTLPVRQRFEFKLSSWKKRPDK</sequence>
<evidence type="ECO:0000256" key="3">
    <source>
        <dbReference type="ARBA" id="ARBA00022553"/>
    </source>
</evidence>
<gene>
    <name evidence="7" type="ORF">C7T94_08480</name>
</gene>
<dbReference type="Gene3D" id="2.60.40.10">
    <property type="entry name" value="Immunoglobulins"/>
    <property type="match status" value="1"/>
</dbReference>
<proteinExistence type="predicted"/>
<dbReference type="CDD" id="cd00075">
    <property type="entry name" value="HATPase"/>
    <property type="match status" value="1"/>
</dbReference>
<dbReference type="SMART" id="SM00388">
    <property type="entry name" value="HisKA"/>
    <property type="match status" value="1"/>
</dbReference>
<reference evidence="7 8" key="1">
    <citation type="submission" date="2018-03" db="EMBL/GenBank/DDBJ databases">
        <authorList>
            <person name="Keele B.F."/>
        </authorList>
    </citation>
    <scope>NUCLEOTIDE SEQUENCE [LARGE SCALE GENOMIC DNA]</scope>
    <source>
        <strain evidence="7 8">YL28-9</strain>
    </source>
</reference>
<accession>A0A2T3HMY2</accession>
<dbReference type="Pfam" id="PF02518">
    <property type="entry name" value="HATPase_c"/>
    <property type="match status" value="1"/>
</dbReference>
<dbReference type="PROSITE" id="PS50109">
    <property type="entry name" value="HIS_KIN"/>
    <property type="match status" value="1"/>
</dbReference>
<protein>
    <recommendedName>
        <fullName evidence="2">histidine kinase</fullName>
        <ecNumber evidence="2">2.7.13.3</ecNumber>
    </recommendedName>
</protein>
<dbReference type="Gene3D" id="3.30.565.10">
    <property type="entry name" value="Histidine kinase-like ATPase, C-terminal domain"/>
    <property type="match status" value="1"/>
</dbReference>
<organism evidence="7 8">
    <name type="scientific">Pedobacter yulinensis</name>
    <dbReference type="NCBI Taxonomy" id="2126353"/>
    <lineage>
        <taxon>Bacteria</taxon>
        <taxon>Pseudomonadati</taxon>
        <taxon>Bacteroidota</taxon>
        <taxon>Sphingobacteriia</taxon>
        <taxon>Sphingobacteriales</taxon>
        <taxon>Sphingobacteriaceae</taxon>
        <taxon>Pedobacter</taxon>
    </lineage>
</organism>
<dbReference type="Pfam" id="PF07495">
    <property type="entry name" value="Y_Y_Y"/>
    <property type="match status" value="1"/>
</dbReference>
<evidence type="ECO:0000256" key="4">
    <source>
        <dbReference type="SAM" id="Phobius"/>
    </source>
</evidence>
<dbReference type="InterPro" id="IPR036890">
    <property type="entry name" value="HATPase_C_sf"/>
</dbReference>
<dbReference type="FunFam" id="2.60.40.10:FF:000791">
    <property type="entry name" value="Two-component system sensor histidine kinase/response regulator"/>
    <property type="match status" value="1"/>
</dbReference>